<comment type="caution">
    <text evidence="3">The sequence shown here is derived from an EMBL/GenBank/DDBJ whole genome shotgun (WGS) entry which is preliminary data.</text>
</comment>
<dbReference type="PANTHER" id="PTHR13950">
    <property type="entry name" value="RABCONNECTIN-RELATED"/>
    <property type="match status" value="1"/>
</dbReference>
<sequence>MRTGVLKRKAAARRPAEEGAGCLVNTFDVLEVREAQNDEPGKLAAAVVIPKESEESGGRQQAQSTLHVYCVANEKALRARDGPVPARRACENRQAWRPERRVDAAARGAGRRRQVEPRGVLEGAEAAGLRLGGDDGARVAHGGLGDVRAAGPSGHRGARVRPVGRRLLGGDDRRAGVGVLGQGVPGVPRGGGGGGGGRRAGGPVRSGCPGLAQCAERDGGREPRAQVRGAPAALQVLRGAGGPRAQRQRERRVRAEPPGHGAAGADSAAAVGAAVRVHAQDGGGHALRARHDAADEGRAAGQLPDEQVDHEGLPQRERGGLGRALRGHTGGAGGGGAAEVPAALRAQRRDRPRAERRAAPHAERPVPQGPQRRGGRQHDRARGAFVPRAGEREEAASKQGVEEAILERVRSRADVVGVEWLYDGEWFVVLVLYGTGHIESYRAFSGNHALRSNTRLVVPDVARVHAVRALRREDRTLLAMFLVDDAGETRLSLYCWSASALALEASWVFCAVPEGEELIGRFDVWYEGGPMYLVTPCVLASSGMAGGATHVYLIKDADIAHWMVIEDGEVEDLFTGSRRVLAPEARGARYSLAGDKLVCHLGDERVVPLTLASGTEASGGELPVYHPQYVEVLLALGLRKFVDELVWILVEACREFLAKLSESGTCGSSNPLQCPCDCLMLKVEHVEIFTEFNRNAALYLLQTFAGLINADAGELFGEAVRGHVSIVSLKEGVPLDELLLYLQHMRLPGLVWKDQIGLMRLLGKLRPKAGAERFVDASVCYTKSVCGMDTLSNFLLYSATHASREAGEDEPIDFRLSTELEAPAQDAYDGGASACPLTRRAQNLLKDGKEEKRIQVYRTNDRLCSLTLPPRPLTGEFCLGRCLDYVKYGCDDEDYLVWAVFYKDDLHLLSSVLGMLGTADDLAVCEHLLHLMKRIGVGYWVQTPACVEQFCATLERGFRRLIATTESGCSAETFDEFGFWSILRGKPLVYGCVLKAKGFQRLGEFLSNDFSAERWINAAVKNAYALIAQKRYLLAAGFLLLAGQVRDAVDVCFQYMDDPQLGCLICRVRQFDLGYAVERMKPSRVKDVLRYREGARGALPVEAATVEQLVYFLYTGMRFKHVAEERMAESVARCAAEYRAKGMPLAALMLASLVRAGDSGAWQRQVVGAGLCYLTGGAVDRAAGYQECLRIMQDLCKEDIRKDASNLSNYGSEPDGVGHVFSDAVSDIETQFSGPVVIFSDEPEAQSVKRLGVDGFHLYIINLLNGIKARYGLEVALGFGAEGLALEWAAFEAVARLPDYFAHLSKLCIGFFEEETAIDGSTVLALILRALEEARDDLVSCLVLATASLLAICCFDRGVTGQIYDALLGQLVVLNNLLNSQGSGSQFMACLLRTVEPLCFGAPGRALEPQCVNVLQCIDNGQKHAFFGLCLGTAVLEALLGVCRSWLYRFAEQADPVAQAWVDRLLFAAARALFRQVRRELVEEALNATGIVFPMLSLRIGLERPVDCQVEDEECHVYDTFLEQYVASVYGSEFEKLWRLLDCGFRTASIFSRSVPPARPCGLRARASCCRAMDVDGHAEPSAEDTRGLPLVIPLTAMFATPQAWNQEYVAALSDRVKGGGHERGHAGEIAVLDALRMLRFRTLHAFKGRLASPMYSMRSMTICEELKGMATATLVGPVLSDLYLMAMLNLRGSGRLSSLAEEAAETVASEVSGALNGTRPAARSYALFVKLVRLMATYCRNHLEIAYAMKKTSRFTALAERIYKCFHVCGDSKEHGAGGPSGGICGHPQWPIYAVVYGENAPGQIPAYTVSLQHPVTLMRGYRSAVDGAGHACADGLVYDNLTGMRLNVGQGSVFGDLCSVAWLGDSLSVLNKSGWLLVYYMKHMLYLDGDEAEVAIPAVSFRAHTSASEASWLSDSYIATIGAGVAQEMVSPQVAVIDTKQEEVGYRSSSSLSKASSSLQYDTLESLGSNRSDADQLVRGVTESQVPCVCIWDLVDFGKNNSPKLRALLANSANVPHSVFNKKKHVASVRFTCMLPIPALAAGAGRGASAVEHDLVIFDSLGSMMLFSAATCEIAATYHVHSSAVVKCFYVGGSIVTVAQDGAVAMFRLNGVFAEPTRVFEGVARPRVGSADVGSGGTLVASIGEYLGIKLVQSSSRGGGAGGSLVFPEIVDAQVVQNRFLVLTTADGAATVTELPC</sequence>
<gene>
    <name evidence="3" type="ORF">BcabD6B2_42030</name>
</gene>
<feature type="compositionally biased region" description="Basic and acidic residues" evidence="1">
    <location>
        <begin position="307"/>
        <end position="320"/>
    </location>
</feature>
<feature type="compositionally biased region" description="Basic and acidic residues" evidence="1">
    <location>
        <begin position="347"/>
        <end position="364"/>
    </location>
</feature>
<reference evidence="3 4" key="1">
    <citation type="submission" date="2021-06" db="EMBL/GenBank/DDBJ databases">
        <title>Genome sequence of Babesia caballi.</title>
        <authorList>
            <person name="Yamagishi J."/>
            <person name="Kidaka T."/>
            <person name="Ochi A."/>
        </authorList>
    </citation>
    <scope>NUCLEOTIDE SEQUENCE [LARGE SCALE GENOMIC DNA]</scope>
    <source>
        <strain evidence="3">USDA-D6B2</strain>
    </source>
</reference>
<feature type="compositionally biased region" description="Gly residues" evidence="1">
    <location>
        <begin position="178"/>
        <end position="200"/>
    </location>
</feature>
<dbReference type="PANTHER" id="PTHR13950:SF9">
    <property type="entry name" value="RABCONNECTIN-3A"/>
    <property type="match status" value="1"/>
</dbReference>
<organism evidence="3 4">
    <name type="scientific">Babesia caballi</name>
    <dbReference type="NCBI Taxonomy" id="5871"/>
    <lineage>
        <taxon>Eukaryota</taxon>
        <taxon>Sar</taxon>
        <taxon>Alveolata</taxon>
        <taxon>Apicomplexa</taxon>
        <taxon>Aconoidasida</taxon>
        <taxon>Piroplasmida</taxon>
        <taxon>Babesiidae</taxon>
        <taxon>Babesia</taxon>
    </lineage>
</organism>
<feature type="region of interest" description="Disordered" evidence="1">
    <location>
        <begin position="281"/>
        <end position="398"/>
    </location>
</feature>
<dbReference type="Proteomes" id="UP001497744">
    <property type="component" value="Unassembled WGS sequence"/>
</dbReference>
<dbReference type="GO" id="GO:0007035">
    <property type="term" value="P:vacuolar acidification"/>
    <property type="evidence" value="ECO:0007669"/>
    <property type="project" value="TreeGrafter"/>
</dbReference>
<accession>A0AAV4LX67</accession>
<dbReference type="EMBL" id="BPLF01000003">
    <property type="protein sequence ID" value="GIX64768.1"/>
    <property type="molecule type" value="Genomic_DNA"/>
</dbReference>
<keyword evidence="4" id="KW-1185">Reference proteome</keyword>
<dbReference type="InterPro" id="IPR022033">
    <property type="entry name" value="Rav1p_C"/>
</dbReference>
<feature type="compositionally biased region" description="Basic and acidic residues" evidence="1">
    <location>
        <begin position="289"/>
        <end position="298"/>
    </location>
</feature>
<feature type="region of interest" description="Disordered" evidence="1">
    <location>
        <begin position="168"/>
        <end position="204"/>
    </location>
</feature>
<evidence type="ECO:0000313" key="4">
    <source>
        <dbReference type="Proteomes" id="UP001497744"/>
    </source>
</evidence>
<feature type="region of interest" description="Disordered" evidence="1">
    <location>
        <begin position="232"/>
        <end position="269"/>
    </location>
</feature>
<feature type="domain" description="RAVE complex protein Rav1 C-terminal" evidence="2">
    <location>
        <begin position="1001"/>
        <end position="1076"/>
    </location>
</feature>
<dbReference type="Pfam" id="PF12234">
    <property type="entry name" value="Rav1p_C"/>
    <property type="match status" value="1"/>
</dbReference>
<proteinExistence type="predicted"/>
<dbReference type="GO" id="GO:0043291">
    <property type="term" value="C:RAVE complex"/>
    <property type="evidence" value="ECO:0007669"/>
    <property type="project" value="TreeGrafter"/>
</dbReference>
<dbReference type="RefSeq" id="XP_067716837.1">
    <property type="nucleotide sequence ID" value="XM_067860736.1"/>
</dbReference>
<dbReference type="GeneID" id="94196249"/>
<dbReference type="InterPro" id="IPR052208">
    <property type="entry name" value="DmX-like/RAVE_component"/>
</dbReference>
<name>A0AAV4LX67_BABCB</name>
<protein>
    <submittedName>
        <fullName evidence="3">DmX-like protein 2</fullName>
    </submittedName>
</protein>
<evidence type="ECO:0000259" key="2">
    <source>
        <dbReference type="Pfam" id="PF12234"/>
    </source>
</evidence>
<evidence type="ECO:0000313" key="3">
    <source>
        <dbReference type="EMBL" id="GIX64768.1"/>
    </source>
</evidence>
<evidence type="ECO:0000256" key="1">
    <source>
        <dbReference type="SAM" id="MobiDB-lite"/>
    </source>
</evidence>
<feature type="compositionally biased region" description="Gly residues" evidence="1">
    <location>
        <begin position="328"/>
        <end position="337"/>
    </location>
</feature>